<organism evidence="3 4">
    <name type="scientific">Phytophthora rubi</name>
    <dbReference type="NCBI Taxonomy" id="129364"/>
    <lineage>
        <taxon>Eukaryota</taxon>
        <taxon>Sar</taxon>
        <taxon>Stramenopiles</taxon>
        <taxon>Oomycota</taxon>
        <taxon>Peronosporomycetes</taxon>
        <taxon>Peronosporales</taxon>
        <taxon>Peronosporaceae</taxon>
        <taxon>Phytophthora</taxon>
    </lineage>
</organism>
<dbReference type="OrthoDB" id="115521at2759"/>
<feature type="compositionally biased region" description="Acidic residues" evidence="2">
    <location>
        <begin position="618"/>
        <end position="630"/>
    </location>
</feature>
<reference evidence="3 4" key="1">
    <citation type="submission" date="2018-09" db="EMBL/GenBank/DDBJ databases">
        <title>Genomic investigation of the strawberry pathogen Phytophthora fragariae indicates pathogenicity is determined by transcriptional variation in three key races.</title>
        <authorList>
            <person name="Adams T.M."/>
            <person name="Armitage A.D."/>
            <person name="Sobczyk M.K."/>
            <person name="Bates H.J."/>
            <person name="Dunwell J.M."/>
            <person name="Nellist C.F."/>
            <person name="Harrison R.J."/>
        </authorList>
    </citation>
    <scope>NUCLEOTIDE SEQUENCE [LARGE SCALE GENOMIC DNA]</scope>
    <source>
        <strain evidence="3 4">SCRP324</strain>
    </source>
</reference>
<name>A0A6A3JZT7_9STRA</name>
<accession>A0A6A3JZT7</accession>
<evidence type="ECO:0000256" key="2">
    <source>
        <dbReference type="SAM" id="MobiDB-lite"/>
    </source>
</evidence>
<sequence>MSAPLSAGTSTSGQHAASDAPGTDDGEGRRDGTTSPGSDVPSGAQSPTPVDTSQDSTPPNRGAGNDESSSVGQDSASRPVSPQPVVSRTGVLDFDAVVGHVRAGVLPSHDRSSPGMQNTPPARFTLPPPRNLVGESFIVGIPAHAMAYRNRAYVREGYGGVEALMLFDGLSEHDMQDLCTLVGDPAEVREMVLRPYRDQPTPILDSLETTLGSLLARREFASLVTHFSPFQLAQRTFHTVSLLHRVLARDRQREHVLQGMDENSLARRLLRLQGEHDRLKEDFVFLYGYHQQETQSIRDEASHAQRLLEADFARLARENLEETAALRQRNDDLESQLRYAQSQISTLEQCVRDKRFDADGLLAFLNAGSNEVRGNWPRFRKLLGQFQRGVAAPPSWKTWITVEAADKSFRMIPPYPGPAPPDSDEGDDDAEREEKSEDNPPSPDSKRDVPRGKEPRKSQSGSKRHASSQRSVEVEVQCRPTVHPESDVGPLSASEALAFTVSDACALLPEFIAWEDLRPDVQWAMRTGLGYDEAVEIMLADAAQHALFHRDSLCDMLATMMYRHKLDDTLWAKYVPTAYYVMAEVVLENWLEQGVVPPEWPDLHNLTDDLPEVIESSSSEEGDNPEDPDFDGSSPKDEEVDPPQADPESAGTSPPDSDVLVLRSKRKRKLKVQRVYSSSDTSESSAEAPTKTLVYTPSPKRPRQSRAGVKSGKKSGSLRARARSSLDRVRSFLARKSYDELSPTEMAMIEVPDPNILSWRRRGILTQYTPRKGDHEYQTPGFPDYSPQKTEIRYLAQRWTPFEGAYIAFRAKKPWKKMFRSRVKELYFHRRADLDAKVWDMLDEYLEYVRDHAEAFWEVLHWFTVKYKPERNEEGDDLDKYSVSAKLYRERAARHESVGRSMEARIRKYISRGVPASLFEEPGVWKYPVRICHLYLADGSTLNATGKPFSLEEQITLAEQAEPSRTQWTKYCTDAERIAHVVPKELQLKLLPPDERKKNPVSLTL</sequence>
<feature type="compositionally biased region" description="Basic residues" evidence="2">
    <location>
        <begin position="663"/>
        <end position="672"/>
    </location>
</feature>
<keyword evidence="1" id="KW-0175">Coiled coil</keyword>
<comment type="caution">
    <text evidence="3">The sequence shown here is derived from an EMBL/GenBank/DDBJ whole genome shotgun (WGS) entry which is preliminary data.</text>
</comment>
<feature type="compositionally biased region" description="Polar residues" evidence="2">
    <location>
        <begin position="43"/>
        <end position="59"/>
    </location>
</feature>
<evidence type="ECO:0000313" key="4">
    <source>
        <dbReference type="Proteomes" id="UP000435112"/>
    </source>
</evidence>
<evidence type="ECO:0000256" key="1">
    <source>
        <dbReference type="SAM" id="Coils"/>
    </source>
</evidence>
<evidence type="ECO:0000313" key="3">
    <source>
        <dbReference type="EMBL" id="KAE9000361.1"/>
    </source>
</evidence>
<dbReference type="EMBL" id="QXFU01001535">
    <property type="protein sequence ID" value="KAE9000361.1"/>
    <property type="molecule type" value="Genomic_DNA"/>
</dbReference>
<dbReference type="Proteomes" id="UP000435112">
    <property type="component" value="Unassembled WGS sequence"/>
</dbReference>
<proteinExistence type="predicted"/>
<feature type="region of interest" description="Disordered" evidence="2">
    <location>
        <begin position="615"/>
        <end position="723"/>
    </location>
</feature>
<gene>
    <name evidence="3" type="ORF">PR002_g18213</name>
</gene>
<feature type="compositionally biased region" description="Acidic residues" evidence="2">
    <location>
        <begin position="422"/>
        <end position="431"/>
    </location>
</feature>
<feature type="region of interest" description="Disordered" evidence="2">
    <location>
        <begin position="410"/>
        <end position="489"/>
    </location>
</feature>
<feature type="coiled-coil region" evidence="1">
    <location>
        <begin position="316"/>
        <end position="343"/>
    </location>
</feature>
<feature type="compositionally biased region" description="Low complexity" evidence="2">
    <location>
        <begin position="673"/>
        <end position="688"/>
    </location>
</feature>
<protein>
    <submittedName>
        <fullName evidence="3">Uncharacterized protein</fullName>
    </submittedName>
</protein>
<dbReference type="AlphaFoldDB" id="A0A6A3JZT7"/>
<feature type="region of interest" description="Disordered" evidence="2">
    <location>
        <begin position="105"/>
        <end position="128"/>
    </location>
</feature>
<feature type="compositionally biased region" description="Basic and acidic residues" evidence="2">
    <location>
        <begin position="432"/>
        <end position="457"/>
    </location>
</feature>
<feature type="compositionally biased region" description="Polar residues" evidence="2">
    <location>
        <begin position="66"/>
        <end position="86"/>
    </location>
</feature>
<feature type="region of interest" description="Disordered" evidence="2">
    <location>
        <begin position="1"/>
        <end position="86"/>
    </location>
</feature>